<gene>
    <name evidence="2" type="ORF">M23134_03994</name>
</gene>
<keyword evidence="3" id="KW-1185">Reference proteome</keyword>
<evidence type="ECO:0000313" key="2">
    <source>
        <dbReference type="EMBL" id="EAY28431.1"/>
    </source>
</evidence>
<dbReference type="eggNOG" id="COG1106">
    <property type="taxonomic scope" value="Bacteria"/>
</dbReference>
<dbReference type="Pfam" id="PF13175">
    <property type="entry name" value="AAA_15"/>
    <property type="match status" value="1"/>
</dbReference>
<protein>
    <recommendedName>
        <fullName evidence="1">Endonuclease GajA/Old nuclease/RecF-like AAA domain-containing protein</fullName>
    </recommendedName>
</protein>
<accession>A1ZMQ1</accession>
<dbReference type="PANTHER" id="PTHR43581:SF4">
    <property type="entry name" value="ATP_GTP PHOSPHATASE"/>
    <property type="match status" value="1"/>
</dbReference>
<organism evidence="2 3">
    <name type="scientific">Microscilla marina ATCC 23134</name>
    <dbReference type="NCBI Taxonomy" id="313606"/>
    <lineage>
        <taxon>Bacteria</taxon>
        <taxon>Pseudomonadati</taxon>
        <taxon>Bacteroidota</taxon>
        <taxon>Cytophagia</taxon>
        <taxon>Cytophagales</taxon>
        <taxon>Microscillaceae</taxon>
        <taxon>Microscilla</taxon>
    </lineage>
</organism>
<dbReference type="InterPro" id="IPR051396">
    <property type="entry name" value="Bact_Antivir_Def_Nuclease"/>
</dbReference>
<dbReference type="Gene3D" id="3.40.50.300">
    <property type="entry name" value="P-loop containing nucleotide triphosphate hydrolases"/>
    <property type="match status" value="1"/>
</dbReference>
<dbReference type="SUPFAM" id="SSF52540">
    <property type="entry name" value="P-loop containing nucleoside triphosphate hydrolases"/>
    <property type="match status" value="1"/>
</dbReference>
<comment type="caution">
    <text evidence="2">The sequence shown here is derived from an EMBL/GenBank/DDBJ whole genome shotgun (WGS) entry which is preliminary data.</text>
</comment>
<reference evidence="2 3" key="1">
    <citation type="submission" date="2007-01" db="EMBL/GenBank/DDBJ databases">
        <authorList>
            <person name="Haygood M."/>
            <person name="Podell S."/>
            <person name="Anderson C."/>
            <person name="Hopkinson B."/>
            <person name="Roe K."/>
            <person name="Barbeau K."/>
            <person name="Gaasterland T."/>
            <person name="Ferriera S."/>
            <person name="Johnson J."/>
            <person name="Kravitz S."/>
            <person name="Beeson K."/>
            <person name="Sutton G."/>
            <person name="Rogers Y.-H."/>
            <person name="Friedman R."/>
            <person name="Frazier M."/>
            <person name="Venter J.C."/>
        </authorList>
    </citation>
    <scope>NUCLEOTIDE SEQUENCE [LARGE SCALE GENOMIC DNA]</scope>
    <source>
        <strain evidence="2 3">ATCC 23134</strain>
    </source>
</reference>
<evidence type="ECO:0000259" key="1">
    <source>
        <dbReference type="Pfam" id="PF13175"/>
    </source>
</evidence>
<dbReference type="EMBL" id="AAWS01000016">
    <property type="protein sequence ID" value="EAY28431.1"/>
    <property type="molecule type" value="Genomic_DNA"/>
</dbReference>
<dbReference type="Proteomes" id="UP000004095">
    <property type="component" value="Unassembled WGS sequence"/>
</dbReference>
<proteinExistence type="predicted"/>
<sequence length="468" mass="54185">MKISHINIPNFQQFKDFRLDLTYPQGHAKAGQPLDKVCLIGQSGTGKTTILNQLYNVLLHFFYGTQAELYTAKPPSNFNFSIKASFDQMRSVEVFIANKEVLIYDPQDDFEIDLPTFFAGLVEQGYYDKYHNKLVNFPAETIDSINNILQNQVVENPLRNIRTSDNMKEKIIAEREKLATKTVYNFASDNPLELWKSILLDLQEYEDARNYYSRQISEALLENDDMPIENLRDQFRQWKNDNPNPLEALGNLLNPILNQFQLEVNTKAEYKFSEEVKFIQVNTLAGDNVPYSKWSTGTKQIILTATPLFKLNMRNTVVLMDEPERSLYPNMQSMAIDYYTRLAPQAQFLFATHSPLIASSFDPWEIVELQFDETGFVERKPYYKGANHIDNYTPHPKALRWDEVLQQLFGLTAESYETSEQPLRRASALKAKLKGWMENGQMETPEATAALKEFEQLSQRLAWQVMNI</sequence>
<dbReference type="AlphaFoldDB" id="A1ZMQ1"/>
<feature type="domain" description="Endonuclease GajA/Old nuclease/RecF-like AAA" evidence="1">
    <location>
        <begin position="1"/>
        <end position="358"/>
    </location>
</feature>
<dbReference type="OrthoDB" id="9784297at2"/>
<name>A1ZMQ1_MICM2</name>
<dbReference type="InterPro" id="IPR027417">
    <property type="entry name" value="P-loop_NTPase"/>
</dbReference>
<dbReference type="PANTHER" id="PTHR43581">
    <property type="entry name" value="ATP/GTP PHOSPHATASE"/>
    <property type="match status" value="1"/>
</dbReference>
<evidence type="ECO:0000313" key="3">
    <source>
        <dbReference type="Proteomes" id="UP000004095"/>
    </source>
</evidence>
<dbReference type="InterPro" id="IPR041685">
    <property type="entry name" value="AAA_GajA/Old/RecF-like"/>
</dbReference>
<dbReference type="RefSeq" id="WP_002698167.1">
    <property type="nucleotide sequence ID" value="NZ_AAWS01000016.1"/>
</dbReference>